<dbReference type="InterPro" id="IPR001584">
    <property type="entry name" value="Integrase_cat-core"/>
</dbReference>
<name>G2E8N6_9GAMM</name>
<sequence>GPEFADRPPSQIVPTLADQGRYIASEASFYRVLRAHDQLAHRGKTFEDLEHAHTWVAGFVDWYNEHHRHSALKFVTPGQRHREEDQRILIDRARL</sequence>
<dbReference type="Proteomes" id="UP000004200">
    <property type="component" value="Unassembled WGS sequence"/>
</dbReference>
<evidence type="ECO:0000259" key="1">
    <source>
        <dbReference type="Pfam" id="PF13683"/>
    </source>
</evidence>
<comment type="caution">
    <text evidence="2">The sequence shown here is derived from an EMBL/GenBank/DDBJ whole genome shotgun (WGS) entry which is preliminary data.</text>
</comment>
<accession>G2E8N6</accession>
<dbReference type="STRING" id="765913.ThidrDRAFT_4650"/>
<gene>
    <name evidence="2" type="ORF">ThidrDRAFT_4650</name>
</gene>
<feature type="non-terminal residue" evidence="2">
    <location>
        <position position="1"/>
    </location>
</feature>
<dbReference type="OrthoDB" id="9813126at2"/>
<dbReference type="EMBL" id="AFWT01000099">
    <property type="protein sequence ID" value="EGV27535.1"/>
    <property type="molecule type" value="Genomic_DNA"/>
</dbReference>
<dbReference type="SUPFAM" id="SSF53098">
    <property type="entry name" value="Ribonuclease H-like"/>
    <property type="match status" value="1"/>
</dbReference>
<proteinExistence type="predicted"/>
<dbReference type="AlphaFoldDB" id="G2E8N6"/>
<evidence type="ECO:0000313" key="3">
    <source>
        <dbReference type="Proteomes" id="UP000004200"/>
    </source>
</evidence>
<organism evidence="2 3">
    <name type="scientific">Thiorhodococcus drewsii AZ1</name>
    <dbReference type="NCBI Taxonomy" id="765913"/>
    <lineage>
        <taxon>Bacteria</taxon>
        <taxon>Pseudomonadati</taxon>
        <taxon>Pseudomonadota</taxon>
        <taxon>Gammaproteobacteria</taxon>
        <taxon>Chromatiales</taxon>
        <taxon>Chromatiaceae</taxon>
        <taxon>Thiorhodococcus</taxon>
    </lineage>
</organism>
<protein>
    <submittedName>
        <fullName evidence="2">Integrase catalytic region</fullName>
    </submittedName>
</protein>
<evidence type="ECO:0000313" key="2">
    <source>
        <dbReference type="EMBL" id="EGV27535.1"/>
    </source>
</evidence>
<feature type="domain" description="Integrase catalytic" evidence="1">
    <location>
        <begin position="28"/>
        <end position="77"/>
    </location>
</feature>
<keyword evidence="3" id="KW-1185">Reference proteome</keyword>
<dbReference type="eggNOG" id="COG2801">
    <property type="taxonomic scope" value="Bacteria"/>
</dbReference>
<dbReference type="Pfam" id="PF13683">
    <property type="entry name" value="rve_3"/>
    <property type="match status" value="1"/>
</dbReference>
<reference evidence="2 3" key="1">
    <citation type="submission" date="2011-06" db="EMBL/GenBank/DDBJ databases">
        <title>The draft genome of Thiorhodococcus drewsii AZ1.</title>
        <authorList>
            <consortium name="US DOE Joint Genome Institute (JGI-PGF)"/>
            <person name="Lucas S."/>
            <person name="Han J."/>
            <person name="Lapidus A."/>
            <person name="Cheng J.-F."/>
            <person name="Goodwin L."/>
            <person name="Pitluck S."/>
            <person name="Peters L."/>
            <person name="Land M.L."/>
            <person name="Hauser L."/>
            <person name="Vogl K."/>
            <person name="Liu Z."/>
            <person name="Imhoff J."/>
            <person name="Thiel V."/>
            <person name="Frigaard N.-U."/>
            <person name="Bryant D.A."/>
            <person name="Woyke T.J."/>
        </authorList>
    </citation>
    <scope>NUCLEOTIDE SEQUENCE [LARGE SCALE GENOMIC DNA]</scope>
    <source>
        <strain evidence="2 3">AZ1</strain>
    </source>
</reference>
<dbReference type="GO" id="GO:0015074">
    <property type="term" value="P:DNA integration"/>
    <property type="evidence" value="ECO:0007669"/>
    <property type="project" value="InterPro"/>
</dbReference>
<dbReference type="InterPro" id="IPR012337">
    <property type="entry name" value="RNaseH-like_sf"/>
</dbReference>